<evidence type="ECO:0000313" key="3">
    <source>
        <dbReference type="Proteomes" id="UP000008514"/>
    </source>
</evidence>
<accession>K4IBZ2</accession>
<dbReference type="EMBL" id="CP003879">
    <property type="protein sequence ID" value="AFU68122.1"/>
    <property type="molecule type" value="Genomic_DNA"/>
</dbReference>
<keyword evidence="3" id="KW-1185">Reference proteome</keyword>
<reference evidence="2" key="2">
    <citation type="submission" date="2012-09" db="EMBL/GenBank/DDBJ databases">
        <title>The complete sequence of Psychroflexus torquis an extreme psychrophile from sea-ice that is stimulated by light.</title>
        <authorList>
            <person name="Feng S."/>
            <person name="Powell S.M."/>
            <person name="Bowman J.P."/>
        </authorList>
    </citation>
    <scope>NUCLEOTIDE SEQUENCE [LARGE SCALE GENOMIC DNA]</scope>
    <source>
        <strain evidence="2">ATCC 700755</strain>
    </source>
</reference>
<evidence type="ECO:0000313" key="2">
    <source>
        <dbReference type="EMBL" id="AFU68122.1"/>
    </source>
</evidence>
<sequence length="305" mass="34899">MNPNFVFWVFREFSKNFDFLNAAIFNDKNLLLKLKEKEPNISLSGQGSKKINDVPHLPIIEDINIDEDSRIFLSQIARARIASFIKYTGYCEQKELIPVFPSNAYGNIGAQLLNNVNNLLSKPDSADPFWLQRNRVLKLCHEEYLDDLQLDMMSIKDILKFRTKIWGEQANAREELFSSIGKLSQEIGQDEIFNKKATEQIKGYKKIASELERERKNIKYQIKTDIAGGLLRAGGVGLTGRYLSQFESPFISVAATLIAGGVWALDKTKNYVPELNKLKDQEKEFNRGAEMGIQNFYSRISDEIK</sequence>
<dbReference type="HOGENOM" id="CLU_911755_0_0_10"/>
<gene>
    <name evidence="2" type="ordered locus">P700755_001168</name>
</gene>
<dbReference type="OrthoDB" id="9554560at2"/>
<dbReference type="Proteomes" id="UP000008514">
    <property type="component" value="Chromosome"/>
</dbReference>
<name>K4IBZ2_PSYTT</name>
<reference evidence="2" key="1">
    <citation type="submission" date="2006-03" db="EMBL/GenBank/DDBJ databases">
        <authorList>
            <person name="Bowman J."/>
            <person name="Ferriera S."/>
            <person name="Johnson J."/>
            <person name="Kravitz S."/>
            <person name="Halpern A."/>
            <person name="Remington K."/>
            <person name="Beeson K."/>
            <person name="Tran B."/>
            <person name="Rogers Y.-H."/>
            <person name="Friedman R."/>
            <person name="Venter J.C."/>
        </authorList>
    </citation>
    <scope>NUCLEOTIDE SEQUENCE [LARGE SCALE GENOMIC DNA]</scope>
    <source>
        <strain evidence="2">ATCC 700755</strain>
    </source>
</reference>
<keyword evidence="1" id="KW-0175">Coiled coil</keyword>
<evidence type="ECO:0000256" key="1">
    <source>
        <dbReference type="SAM" id="Coils"/>
    </source>
</evidence>
<proteinExistence type="predicted"/>
<organism evidence="2 3">
    <name type="scientific">Psychroflexus torquis (strain ATCC 700755 / CIP 106069 / ACAM 623)</name>
    <dbReference type="NCBI Taxonomy" id="313595"/>
    <lineage>
        <taxon>Bacteria</taxon>
        <taxon>Pseudomonadati</taxon>
        <taxon>Bacteroidota</taxon>
        <taxon>Flavobacteriia</taxon>
        <taxon>Flavobacteriales</taxon>
        <taxon>Flavobacteriaceae</taxon>
        <taxon>Psychroflexus</taxon>
    </lineage>
</organism>
<protein>
    <submittedName>
        <fullName evidence="2">Uncharacterized protein</fullName>
    </submittedName>
</protein>
<dbReference type="RefSeq" id="WP_015023728.1">
    <property type="nucleotide sequence ID" value="NC_018721.1"/>
</dbReference>
<dbReference type="KEGG" id="ptq:P700755_001168"/>
<dbReference type="eggNOG" id="ENOG5033XGC">
    <property type="taxonomic scope" value="Bacteria"/>
</dbReference>
<dbReference type="AlphaFoldDB" id="K4IBZ2"/>
<feature type="coiled-coil region" evidence="1">
    <location>
        <begin position="194"/>
        <end position="221"/>
    </location>
</feature>